<evidence type="ECO:0000313" key="3">
    <source>
        <dbReference type="Proteomes" id="UP000236488"/>
    </source>
</evidence>
<evidence type="ECO:0000256" key="1">
    <source>
        <dbReference type="SAM" id="Phobius"/>
    </source>
</evidence>
<name>A0A2K2U3U5_9ACTN</name>
<feature type="transmembrane region" description="Helical" evidence="1">
    <location>
        <begin position="189"/>
        <end position="211"/>
    </location>
</feature>
<gene>
    <name evidence="2" type="ORF">C2L80_09135</name>
</gene>
<feature type="transmembrane region" description="Helical" evidence="1">
    <location>
        <begin position="121"/>
        <end position="140"/>
    </location>
</feature>
<accession>A0A2K2U3U5</accession>
<keyword evidence="1" id="KW-1133">Transmembrane helix</keyword>
<protein>
    <submittedName>
        <fullName evidence="2">Uncharacterized protein</fullName>
    </submittedName>
</protein>
<feature type="transmembrane region" description="Helical" evidence="1">
    <location>
        <begin position="58"/>
        <end position="76"/>
    </location>
</feature>
<dbReference type="EMBL" id="PPEL01000056">
    <property type="protein sequence ID" value="PNV64971.1"/>
    <property type="molecule type" value="Genomic_DNA"/>
</dbReference>
<proteinExistence type="predicted"/>
<evidence type="ECO:0000313" key="2">
    <source>
        <dbReference type="EMBL" id="PNV64971.1"/>
    </source>
</evidence>
<keyword evidence="1" id="KW-0472">Membrane</keyword>
<organism evidence="2 3">
    <name type="scientific">Rubneribacter badeniensis</name>
    <dbReference type="NCBI Taxonomy" id="2070688"/>
    <lineage>
        <taxon>Bacteria</taxon>
        <taxon>Bacillati</taxon>
        <taxon>Actinomycetota</taxon>
        <taxon>Coriobacteriia</taxon>
        <taxon>Eggerthellales</taxon>
        <taxon>Eggerthellaceae</taxon>
        <taxon>Rubneribacter</taxon>
    </lineage>
</organism>
<feature type="transmembrane region" description="Helical" evidence="1">
    <location>
        <begin position="160"/>
        <end position="183"/>
    </location>
</feature>
<sequence length="295" mass="32408">MSDVCIDIIGVVPVQMVFAYALSRMLAIRSLPVYWALEVSLVVLLACLRPGMNAEVRLVMSLPLVLVPLFLSEGSLSRRIVIVALAHLVLFSAELPGGALWVALTGAPVASYDEVRAHFDAFAITHAAHLALLIPLLMALKRVFDRFAVGADERRSGAWLPVLFTCTQFVLVNIMILLPLGFIGQSLRYYAAGVLLSLACLVADLCLFLSFDRYAQKRSDDARASLLESRLDGCLAQCEKFVENIERTAKLRHDVGNHVQVVLALSERGRFQDAREHLRLVSDAFESAGSEGDRS</sequence>
<dbReference type="AlphaFoldDB" id="A0A2K2U3U5"/>
<reference evidence="2 3" key="1">
    <citation type="journal article" date="2018" name="Int. J. Syst. Evol. Microbiol.">
        <title>Rubneribacter badeniensis gen. nov., sp. nov. and Enteroscipio rubneri gen. nov., sp. nov., new members of the Eggerthellaceae isolated from human faeces.</title>
        <authorList>
            <person name="Danylec N."/>
            <person name="Gobl A."/>
            <person name="Stoll D.A."/>
            <person name="Hetzer B."/>
            <person name="Kulling S.E."/>
            <person name="Huch M."/>
        </authorList>
    </citation>
    <scope>NUCLEOTIDE SEQUENCE [LARGE SCALE GENOMIC DNA]</scope>
    <source>
        <strain evidence="2 3">ResAG-85</strain>
    </source>
</reference>
<keyword evidence="3" id="KW-1185">Reference proteome</keyword>
<dbReference type="RefSeq" id="WP_087195473.1">
    <property type="nucleotide sequence ID" value="NZ_PPEL01000056.1"/>
</dbReference>
<feature type="transmembrane region" description="Helical" evidence="1">
    <location>
        <begin position="34"/>
        <end position="52"/>
    </location>
</feature>
<feature type="transmembrane region" description="Helical" evidence="1">
    <location>
        <begin position="6"/>
        <end position="22"/>
    </location>
</feature>
<keyword evidence="1" id="KW-0812">Transmembrane</keyword>
<comment type="caution">
    <text evidence="2">The sequence shown here is derived from an EMBL/GenBank/DDBJ whole genome shotgun (WGS) entry which is preliminary data.</text>
</comment>
<feature type="transmembrane region" description="Helical" evidence="1">
    <location>
        <begin position="88"/>
        <end position="109"/>
    </location>
</feature>
<dbReference type="Proteomes" id="UP000236488">
    <property type="component" value="Unassembled WGS sequence"/>
</dbReference>